<dbReference type="Gene3D" id="3.40.50.670">
    <property type="match status" value="1"/>
</dbReference>
<dbReference type="SUPFAM" id="SSF55874">
    <property type="entry name" value="ATPase domain of HSP90 chaperone/DNA topoisomerase II/histidine kinase"/>
    <property type="match status" value="1"/>
</dbReference>
<keyword evidence="9" id="KW-0238">DNA-binding</keyword>
<dbReference type="InterPro" id="IPR013760">
    <property type="entry name" value="Topo_IIA-like_dom_sf"/>
</dbReference>
<dbReference type="SUPFAM" id="SSF56719">
    <property type="entry name" value="Type II DNA topoisomerase"/>
    <property type="match status" value="1"/>
</dbReference>
<gene>
    <name evidence="14" type="ORF">EV199_0953</name>
</gene>
<dbReference type="InterPro" id="IPR003594">
    <property type="entry name" value="HATPase_dom"/>
</dbReference>
<keyword evidence="7" id="KW-0460">Magnesium</keyword>
<dbReference type="AlphaFoldDB" id="A0A4Q7N177"/>
<comment type="cofactor">
    <cofactor evidence="2">
        <name>Mg(2+)</name>
        <dbReference type="ChEBI" id="CHEBI:18420"/>
    </cofactor>
</comment>
<evidence type="ECO:0000256" key="9">
    <source>
        <dbReference type="ARBA" id="ARBA00023125"/>
    </source>
</evidence>
<dbReference type="PROSITE" id="PS00177">
    <property type="entry name" value="TOPOISOMERASE_II"/>
    <property type="match status" value="1"/>
</dbReference>
<evidence type="ECO:0000256" key="6">
    <source>
        <dbReference type="ARBA" id="ARBA00022840"/>
    </source>
</evidence>
<dbReference type="GO" id="GO:0003918">
    <property type="term" value="F:DNA topoisomerase type II (double strand cut, ATP-hydrolyzing) activity"/>
    <property type="evidence" value="ECO:0007669"/>
    <property type="project" value="UniProtKB-EC"/>
</dbReference>
<keyword evidence="5" id="KW-0547">Nucleotide-binding</keyword>
<name>A0A4Q7N177_9BACT</name>
<dbReference type="InterPro" id="IPR006171">
    <property type="entry name" value="TOPRIM_dom"/>
</dbReference>
<comment type="catalytic activity">
    <reaction evidence="1">
        <text>ATP-dependent breakage, passage and rejoining of double-stranded DNA.</text>
        <dbReference type="EC" id="5.6.2.2"/>
    </reaction>
</comment>
<organism evidence="14 15">
    <name type="scientific">Pseudobacter ginsenosidimutans</name>
    <dbReference type="NCBI Taxonomy" id="661488"/>
    <lineage>
        <taxon>Bacteria</taxon>
        <taxon>Pseudomonadati</taxon>
        <taxon>Bacteroidota</taxon>
        <taxon>Chitinophagia</taxon>
        <taxon>Chitinophagales</taxon>
        <taxon>Chitinophagaceae</taxon>
        <taxon>Pseudobacter</taxon>
    </lineage>
</organism>
<dbReference type="Proteomes" id="UP000293874">
    <property type="component" value="Unassembled WGS sequence"/>
</dbReference>
<dbReference type="EC" id="5.6.2.2" evidence="3"/>
<keyword evidence="12" id="KW-0175">Coiled coil</keyword>
<keyword evidence="8" id="KW-0799">Topoisomerase</keyword>
<dbReference type="Gene3D" id="3.30.230.10">
    <property type="match status" value="1"/>
</dbReference>
<evidence type="ECO:0000256" key="12">
    <source>
        <dbReference type="SAM" id="Coils"/>
    </source>
</evidence>
<dbReference type="EMBL" id="SGXA01000001">
    <property type="protein sequence ID" value="RZS75093.1"/>
    <property type="molecule type" value="Genomic_DNA"/>
</dbReference>
<evidence type="ECO:0000256" key="7">
    <source>
        <dbReference type="ARBA" id="ARBA00022842"/>
    </source>
</evidence>
<dbReference type="OrthoDB" id="9802808at2"/>
<dbReference type="Pfam" id="PF02518">
    <property type="entry name" value="HATPase_c"/>
    <property type="match status" value="1"/>
</dbReference>
<dbReference type="GO" id="GO:0046872">
    <property type="term" value="F:metal ion binding"/>
    <property type="evidence" value="ECO:0007669"/>
    <property type="project" value="UniProtKB-KW"/>
</dbReference>
<feature type="coiled-coil region" evidence="12">
    <location>
        <begin position="357"/>
        <end position="384"/>
    </location>
</feature>
<protein>
    <recommendedName>
        <fullName evidence="3">DNA topoisomerase (ATP-hydrolyzing)</fullName>
        <ecNumber evidence="3">5.6.2.2</ecNumber>
    </recommendedName>
</protein>
<evidence type="ECO:0000256" key="2">
    <source>
        <dbReference type="ARBA" id="ARBA00001946"/>
    </source>
</evidence>
<dbReference type="Pfam" id="PF00204">
    <property type="entry name" value="DNA_gyraseB"/>
    <property type="match status" value="1"/>
</dbReference>
<dbReference type="PANTHER" id="PTHR45866:SF2">
    <property type="entry name" value="DNA TOPOISOMERASE (ATP-HYDROLYZING)"/>
    <property type="match status" value="1"/>
</dbReference>
<feature type="domain" description="Toprim" evidence="13">
    <location>
        <begin position="421"/>
        <end position="531"/>
    </location>
</feature>
<evidence type="ECO:0000256" key="3">
    <source>
        <dbReference type="ARBA" id="ARBA00012895"/>
    </source>
</evidence>
<evidence type="ECO:0000256" key="8">
    <source>
        <dbReference type="ARBA" id="ARBA00023029"/>
    </source>
</evidence>
<evidence type="ECO:0000256" key="11">
    <source>
        <dbReference type="ARBA" id="ARBA00063644"/>
    </source>
</evidence>
<dbReference type="PROSITE" id="PS50880">
    <property type="entry name" value="TOPRIM"/>
    <property type="match status" value="1"/>
</dbReference>
<keyword evidence="10 14" id="KW-0413">Isomerase</keyword>
<proteinExistence type="predicted"/>
<dbReference type="InterPro" id="IPR001241">
    <property type="entry name" value="Topo_IIA"/>
</dbReference>
<dbReference type="InterPro" id="IPR036890">
    <property type="entry name" value="HATPase_C_sf"/>
</dbReference>
<dbReference type="InterPro" id="IPR013759">
    <property type="entry name" value="Topo_IIA_B_C"/>
</dbReference>
<dbReference type="InterPro" id="IPR018522">
    <property type="entry name" value="TopoIIA_CS"/>
</dbReference>
<dbReference type="PRINTS" id="PR00418">
    <property type="entry name" value="TPI2FAMILY"/>
</dbReference>
<dbReference type="InterPro" id="IPR014721">
    <property type="entry name" value="Ribsml_uS5_D2-typ_fold_subgr"/>
</dbReference>
<evidence type="ECO:0000256" key="4">
    <source>
        <dbReference type="ARBA" id="ARBA00022723"/>
    </source>
</evidence>
<comment type="subunit">
    <text evidence="11">Heterotetramer composed of ParC and ParE.</text>
</comment>
<dbReference type="InterPro" id="IPR020568">
    <property type="entry name" value="Ribosomal_Su5_D2-typ_SF"/>
</dbReference>
<dbReference type="Pfam" id="PF01751">
    <property type="entry name" value="Toprim"/>
    <property type="match status" value="1"/>
</dbReference>
<evidence type="ECO:0000313" key="15">
    <source>
        <dbReference type="Proteomes" id="UP000293874"/>
    </source>
</evidence>
<reference evidence="14 15" key="1">
    <citation type="submission" date="2019-02" db="EMBL/GenBank/DDBJ databases">
        <title>Genomic Encyclopedia of Type Strains, Phase IV (KMG-IV): sequencing the most valuable type-strain genomes for metagenomic binning, comparative biology and taxonomic classification.</title>
        <authorList>
            <person name="Goeker M."/>
        </authorList>
    </citation>
    <scope>NUCLEOTIDE SEQUENCE [LARGE SCALE GENOMIC DNA]</scope>
    <source>
        <strain evidence="14 15">DSM 18116</strain>
    </source>
</reference>
<dbReference type="CDD" id="cd01030">
    <property type="entry name" value="TOPRIM_TopoIIA_like"/>
    <property type="match status" value="1"/>
</dbReference>
<dbReference type="GO" id="GO:0005524">
    <property type="term" value="F:ATP binding"/>
    <property type="evidence" value="ECO:0007669"/>
    <property type="project" value="UniProtKB-KW"/>
</dbReference>
<comment type="caution">
    <text evidence="14">The sequence shown here is derived from an EMBL/GenBank/DDBJ whole genome shotgun (WGS) entry which is preliminary data.</text>
</comment>
<keyword evidence="4" id="KW-0479">Metal-binding</keyword>
<dbReference type="FunFam" id="3.40.50.670:FF:000006">
    <property type="entry name" value="DNA topoisomerase (ATP-hydrolyzing)"/>
    <property type="match status" value="1"/>
</dbReference>
<accession>A0A4Q7N177</accession>
<sequence>MAKEKETTVQGEYTEDSIRSLDWREHIRLRPGMYIGKLGDGSSPDDGIYVLLKEVIDNCIDEHTMGYGKQVEISIEGKNVSVRDYGRGIPLGKVVDVVSKINTGAKYDSKAFQKSVGLNGVGTKAVNALSTYFKVTAYRDGKEKTAEFEKGVLTKEYKEQKTDEPNGTLITFIPDETVFKNFHFLHEYLDGQLWNYCYLNAGLVMNLNGKKYVSKNGLLDLLQRKTNEDEIRYPIIHLKGEDIEVAITHENSYGEEYYSFVNGQYTTQGGTHLAAFREAFVKTIREFYKKDYDAADIRGSICAAISVRVQEPVFESQTKTKLGSQVVYENGPTMKNFVNDFLSKELDNFLHRNPTTAEALKKRIEQSERERKELAGIKKLANERAKKANLHNKKLRDCRYHYNDEPTGKDKEAIREKQAESTIFITEGDSASGSITKSRNVETQAVFSLRGKPLNCFGLTKKVVYENEEFNLLQHALNIEEGYEGLRYNNIVIATDADVDGMHIRLLMMTFFLQFFPDLVKNQHVYILETPLFRVRDKKETFYCYDEGEKAKAIKKLGGKPEITRFKGLGEISPDEFGRFIGPEMRKQPVIIEQGEHVQALLEYYMGKNTQERQEFIIDNLRVELDLAEETETAK</sequence>
<dbReference type="SUPFAM" id="SSF54211">
    <property type="entry name" value="Ribosomal protein S5 domain 2-like"/>
    <property type="match status" value="1"/>
</dbReference>
<evidence type="ECO:0000259" key="13">
    <source>
        <dbReference type="PROSITE" id="PS50880"/>
    </source>
</evidence>
<dbReference type="GO" id="GO:0003677">
    <property type="term" value="F:DNA binding"/>
    <property type="evidence" value="ECO:0007669"/>
    <property type="project" value="UniProtKB-KW"/>
</dbReference>
<evidence type="ECO:0000256" key="10">
    <source>
        <dbReference type="ARBA" id="ARBA00023235"/>
    </source>
</evidence>
<keyword evidence="6" id="KW-0067">ATP-binding</keyword>
<dbReference type="FunFam" id="3.30.565.10:FF:000063">
    <property type="entry name" value="DNA topoisomerase (ATP-hydrolyzing)"/>
    <property type="match status" value="1"/>
</dbReference>
<keyword evidence="15" id="KW-1185">Reference proteome</keyword>
<dbReference type="Gene3D" id="3.30.565.10">
    <property type="entry name" value="Histidine kinase-like ATPase, C-terminal domain"/>
    <property type="match status" value="1"/>
</dbReference>
<dbReference type="PANTHER" id="PTHR45866">
    <property type="entry name" value="DNA GYRASE/TOPOISOMERASE SUBUNIT B"/>
    <property type="match status" value="1"/>
</dbReference>
<dbReference type="GO" id="GO:0006265">
    <property type="term" value="P:DNA topological change"/>
    <property type="evidence" value="ECO:0007669"/>
    <property type="project" value="InterPro"/>
</dbReference>
<dbReference type="RefSeq" id="WP_130539497.1">
    <property type="nucleotide sequence ID" value="NZ_CP042431.1"/>
</dbReference>
<evidence type="ECO:0000313" key="14">
    <source>
        <dbReference type="EMBL" id="RZS75093.1"/>
    </source>
</evidence>
<dbReference type="InterPro" id="IPR013506">
    <property type="entry name" value="Topo_IIA_bsu_dom2"/>
</dbReference>
<evidence type="ECO:0000256" key="5">
    <source>
        <dbReference type="ARBA" id="ARBA00022741"/>
    </source>
</evidence>
<dbReference type="SMART" id="SM00387">
    <property type="entry name" value="HATPase_c"/>
    <property type="match status" value="1"/>
</dbReference>
<dbReference type="SMART" id="SM00433">
    <property type="entry name" value="TOP2c"/>
    <property type="match status" value="1"/>
</dbReference>
<evidence type="ECO:0000256" key="1">
    <source>
        <dbReference type="ARBA" id="ARBA00000185"/>
    </source>
</evidence>